<accession>A0A367JGM3</accession>
<evidence type="ECO:0000313" key="2">
    <source>
        <dbReference type="Proteomes" id="UP000253551"/>
    </source>
</evidence>
<proteinExistence type="predicted"/>
<dbReference type="Proteomes" id="UP000253551">
    <property type="component" value="Unassembled WGS sequence"/>
</dbReference>
<gene>
    <name evidence="1" type="ORF">CU098_005529</name>
</gene>
<dbReference type="OrthoDB" id="43460at2759"/>
<protein>
    <submittedName>
        <fullName evidence="1">Uncharacterized protein</fullName>
    </submittedName>
</protein>
<comment type="caution">
    <text evidence="1">The sequence shown here is derived from an EMBL/GenBank/DDBJ whole genome shotgun (WGS) entry which is preliminary data.</text>
</comment>
<dbReference type="AlphaFoldDB" id="A0A367JGM3"/>
<name>A0A367JGM3_RHIST</name>
<sequence length="230" mass="26660">MLQRSHYELAINHMLRHQWSEARDLLTQHSNPLFSYLSACCLDMMGERAQAILTLAQIPLTEPYIRHKIETLQTSGYQDMDLSLCALEYLYLTQFLDVKSLCCVEQALVRLAEVERLEHLIRTQELMPETPPPEFGAQRGQKEQSVSFWEIALKYTGYDFEHRLSMKASAAIKYANDLGVHSTQIKKQYRVNSSIIYDFTKDDKTEFSEERKQSDNSTEIVDQLSIAINE</sequence>
<dbReference type="EMBL" id="PJQM01003397">
    <property type="protein sequence ID" value="RCH89112.1"/>
    <property type="molecule type" value="Genomic_DNA"/>
</dbReference>
<evidence type="ECO:0000313" key="1">
    <source>
        <dbReference type="EMBL" id="RCH89112.1"/>
    </source>
</evidence>
<organism evidence="1 2">
    <name type="scientific">Rhizopus stolonifer</name>
    <name type="common">Rhizopus nigricans</name>
    <dbReference type="NCBI Taxonomy" id="4846"/>
    <lineage>
        <taxon>Eukaryota</taxon>
        <taxon>Fungi</taxon>
        <taxon>Fungi incertae sedis</taxon>
        <taxon>Mucoromycota</taxon>
        <taxon>Mucoromycotina</taxon>
        <taxon>Mucoromycetes</taxon>
        <taxon>Mucorales</taxon>
        <taxon>Mucorineae</taxon>
        <taxon>Rhizopodaceae</taxon>
        <taxon>Rhizopus</taxon>
    </lineage>
</organism>
<reference evidence="1 2" key="1">
    <citation type="journal article" date="2018" name="G3 (Bethesda)">
        <title>Phylogenetic and Phylogenomic Definition of Rhizopus Species.</title>
        <authorList>
            <person name="Gryganskyi A.P."/>
            <person name="Golan J."/>
            <person name="Dolatabadi S."/>
            <person name="Mondo S."/>
            <person name="Robb S."/>
            <person name="Idnurm A."/>
            <person name="Muszewska A."/>
            <person name="Steczkiewicz K."/>
            <person name="Masonjones S."/>
            <person name="Liao H.L."/>
            <person name="Gajdeczka M.T."/>
            <person name="Anike F."/>
            <person name="Vuek A."/>
            <person name="Anishchenko I.M."/>
            <person name="Voigt K."/>
            <person name="de Hoog G.S."/>
            <person name="Smith M.E."/>
            <person name="Heitman J."/>
            <person name="Vilgalys R."/>
            <person name="Stajich J.E."/>
        </authorList>
    </citation>
    <scope>NUCLEOTIDE SEQUENCE [LARGE SCALE GENOMIC DNA]</scope>
    <source>
        <strain evidence="1 2">LSU 92-RS-03</strain>
    </source>
</reference>
<keyword evidence="2" id="KW-1185">Reference proteome</keyword>